<sequence>MGKFFGLDSPFFKVMTKVADFIILNFLVLVFSIPVVTIGPALTAMYYVALKEARGEEGYIWRDFWKSFKANFKQGFVIELIVAAIIAVLGLNIVTCYRWTYEGSMMGQILMFLNIGLAILAAASLIYLFPLLAQFRNTVKNTLFNSLLMAMKHLPQTIVMLIATGLLVYAIISYPVFIFLFIGLIAYVQTYVLAKIFKQYMPKEEFIPDTYEVPEDVDDIWDRLAAGTADEKKEAEQEATDAADDSSGQETAGPAAADEQKEQGEE</sequence>
<keyword evidence="2" id="KW-0472">Membrane</keyword>
<reference evidence="3" key="1">
    <citation type="submission" date="2012-11" db="EMBL/GenBank/DDBJ databases">
        <title>Dependencies among metagenomic species, viruses, plasmids and units of genetic variation.</title>
        <authorList>
            <person name="Nielsen H.B."/>
            <person name="Almeida M."/>
            <person name="Juncker A.S."/>
            <person name="Rasmussen S."/>
            <person name="Li J."/>
            <person name="Sunagawa S."/>
            <person name="Plichta D."/>
            <person name="Gautier L."/>
            <person name="Le Chatelier E."/>
            <person name="Peletier E."/>
            <person name="Bonde I."/>
            <person name="Nielsen T."/>
            <person name="Manichanh C."/>
            <person name="Arumugam M."/>
            <person name="Batto J."/>
            <person name="Santos M.B.Q.D."/>
            <person name="Blom N."/>
            <person name="Borruel N."/>
            <person name="Burgdorf K.S."/>
            <person name="Boumezbeur F."/>
            <person name="Casellas F."/>
            <person name="Dore J."/>
            <person name="Guarner F."/>
            <person name="Hansen T."/>
            <person name="Hildebrand F."/>
            <person name="Kaas R.S."/>
            <person name="Kennedy S."/>
            <person name="Kristiansen K."/>
            <person name="Kultima J.R."/>
            <person name="Leonard P."/>
            <person name="Levenez F."/>
            <person name="Lund O."/>
            <person name="Moumen B."/>
            <person name="Le Paslier D."/>
            <person name="Pons N."/>
            <person name="Pedersen O."/>
            <person name="Prifti E."/>
            <person name="Qin J."/>
            <person name="Raes J."/>
            <person name="Tap J."/>
            <person name="Tims S."/>
            <person name="Ussery D.W."/>
            <person name="Yamada T."/>
            <person name="MetaHit consortium"/>
            <person name="Renault P."/>
            <person name="Sicheritz-Ponten T."/>
            <person name="Bork P."/>
            <person name="Wang J."/>
            <person name="Brunak S."/>
            <person name="Ehrlich S.D."/>
        </authorList>
    </citation>
    <scope>NUCLEOTIDE SEQUENCE [LARGE SCALE GENOMIC DNA]</scope>
</reference>
<keyword evidence="2" id="KW-0812">Transmembrane</keyword>
<feature type="transmembrane region" description="Helical" evidence="2">
    <location>
        <begin position="76"/>
        <end position="100"/>
    </location>
</feature>
<gene>
    <name evidence="3" type="ORF">BN656_00618</name>
</gene>
<dbReference type="Pfam" id="PF04854">
    <property type="entry name" value="DUF624"/>
    <property type="match status" value="1"/>
</dbReference>
<feature type="transmembrane region" description="Helical" evidence="2">
    <location>
        <begin position="112"/>
        <end position="133"/>
    </location>
</feature>
<dbReference type="InterPro" id="IPR006938">
    <property type="entry name" value="DUF624"/>
</dbReference>
<protein>
    <recommendedName>
        <fullName evidence="5">DUF624 domain-containing protein</fullName>
    </recommendedName>
</protein>
<accession>R7A534</accession>
<comment type="caution">
    <text evidence="3">The sequence shown here is derived from an EMBL/GenBank/DDBJ whole genome shotgun (WGS) entry which is preliminary data.</text>
</comment>
<evidence type="ECO:0000313" key="4">
    <source>
        <dbReference type="Proteomes" id="UP000018141"/>
    </source>
</evidence>
<proteinExistence type="predicted"/>
<feature type="transmembrane region" description="Helical" evidence="2">
    <location>
        <begin position="154"/>
        <end position="172"/>
    </location>
</feature>
<dbReference type="AlphaFoldDB" id="R7A534"/>
<organism evidence="3 4">
    <name type="scientific">Bacteroides pectinophilus CAG:437</name>
    <dbReference type="NCBI Taxonomy" id="1263051"/>
    <lineage>
        <taxon>Bacteria</taxon>
        <taxon>Bacillati</taxon>
        <taxon>Bacillota</taxon>
        <taxon>Clostridia</taxon>
        <taxon>Eubacteriales</taxon>
    </lineage>
</organism>
<evidence type="ECO:0000313" key="3">
    <source>
        <dbReference type="EMBL" id="CDD55918.1"/>
    </source>
</evidence>
<evidence type="ECO:0000256" key="1">
    <source>
        <dbReference type="SAM" id="MobiDB-lite"/>
    </source>
</evidence>
<evidence type="ECO:0008006" key="5">
    <source>
        <dbReference type="Google" id="ProtNLM"/>
    </source>
</evidence>
<dbReference type="Proteomes" id="UP000018141">
    <property type="component" value="Unassembled WGS sequence"/>
</dbReference>
<feature type="transmembrane region" description="Helical" evidence="2">
    <location>
        <begin position="22"/>
        <end position="49"/>
    </location>
</feature>
<keyword evidence="2" id="KW-1133">Transmembrane helix</keyword>
<evidence type="ECO:0000256" key="2">
    <source>
        <dbReference type="SAM" id="Phobius"/>
    </source>
</evidence>
<feature type="region of interest" description="Disordered" evidence="1">
    <location>
        <begin position="228"/>
        <end position="266"/>
    </location>
</feature>
<name>R7A534_9FIRM</name>
<dbReference type="EMBL" id="CBHH010000022">
    <property type="protein sequence ID" value="CDD55918.1"/>
    <property type="molecule type" value="Genomic_DNA"/>
</dbReference>